<proteinExistence type="predicted"/>
<evidence type="ECO:0000313" key="7">
    <source>
        <dbReference type="Proteomes" id="UP000218231"/>
    </source>
</evidence>
<dbReference type="Proteomes" id="UP000218231">
    <property type="component" value="Unassembled WGS sequence"/>
</dbReference>
<evidence type="ECO:0000256" key="2">
    <source>
        <dbReference type="ARBA" id="ARBA00022737"/>
    </source>
</evidence>
<keyword evidence="7" id="KW-1185">Reference proteome</keyword>
<dbReference type="STRING" id="2018661.A0A2A2JE14"/>
<accession>A0A2A2JE14</accession>
<comment type="caution">
    <text evidence="6">The sequence shown here is derived from an EMBL/GenBank/DDBJ whole genome shotgun (WGS) entry which is preliminary data.</text>
</comment>
<dbReference type="OrthoDB" id="6244967at2759"/>
<dbReference type="InterPro" id="IPR013783">
    <property type="entry name" value="Ig-like_fold"/>
</dbReference>
<keyword evidence="2" id="KW-0677">Repeat</keyword>
<dbReference type="Pfam" id="PF13927">
    <property type="entry name" value="Ig_3"/>
    <property type="match status" value="1"/>
</dbReference>
<keyword evidence="4" id="KW-0393">Immunoglobulin domain</keyword>
<dbReference type="Pfam" id="PF07679">
    <property type="entry name" value="I-set"/>
    <property type="match status" value="1"/>
</dbReference>
<feature type="domain" description="Ig-like" evidence="5">
    <location>
        <begin position="204"/>
        <end position="305"/>
    </location>
</feature>
<protein>
    <recommendedName>
        <fullName evidence="5">Ig-like domain-containing protein</fullName>
    </recommendedName>
</protein>
<gene>
    <name evidence="6" type="ORF">WR25_12505</name>
</gene>
<organism evidence="6 7">
    <name type="scientific">Diploscapter pachys</name>
    <dbReference type="NCBI Taxonomy" id="2018661"/>
    <lineage>
        <taxon>Eukaryota</taxon>
        <taxon>Metazoa</taxon>
        <taxon>Ecdysozoa</taxon>
        <taxon>Nematoda</taxon>
        <taxon>Chromadorea</taxon>
        <taxon>Rhabditida</taxon>
        <taxon>Rhabditina</taxon>
        <taxon>Rhabditomorpha</taxon>
        <taxon>Rhabditoidea</taxon>
        <taxon>Rhabditidae</taxon>
        <taxon>Diploscapter</taxon>
    </lineage>
</organism>
<reference evidence="6 7" key="1">
    <citation type="journal article" date="2017" name="Curr. Biol.">
        <title>Genome architecture and evolution of a unichromosomal asexual nematode.</title>
        <authorList>
            <person name="Fradin H."/>
            <person name="Zegar C."/>
            <person name="Gutwein M."/>
            <person name="Lucas J."/>
            <person name="Kovtun M."/>
            <person name="Corcoran D."/>
            <person name="Baugh L.R."/>
            <person name="Kiontke K."/>
            <person name="Gunsalus K."/>
            <person name="Fitch D.H."/>
            <person name="Piano F."/>
        </authorList>
    </citation>
    <scope>NUCLEOTIDE SEQUENCE [LARGE SCALE GENOMIC DNA]</scope>
    <source>
        <strain evidence="6">PF1309</strain>
    </source>
</reference>
<dbReference type="PANTHER" id="PTHR12231:SF253">
    <property type="entry name" value="DPR-INTERACTING PROTEIN ETA, ISOFORM B-RELATED"/>
    <property type="match status" value="1"/>
</dbReference>
<evidence type="ECO:0000259" key="5">
    <source>
        <dbReference type="PROSITE" id="PS50835"/>
    </source>
</evidence>
<dbReference type="FunFam" id="2.60.40.10:FF:002544">
    <property type="entry name" value="L1 CAM ADhesion molecule homolog"/>
    <property type="match status" value="1"/>
</dbReference>
<evidence type="ECO:0000256" key="3">
    <source>
        <dbReference type="ARBA" id="ARBA00023157"/>
    </source>
</evidence>
<dbReference type="EMBL" id="LIAE01010492">
    <property type="protein sequence ID" value="PAV59905.1"/>
    <property type="molecule type" value="Genomic_DNA"/>
</dbReference>
<dbReference type="InterPro" id="IPR007110">
    <property type="entry name" value="Ig-like_dom"/>
</dbReference>
<dbReference type="InterPro" id="IPR051170">
    <property type="entry name" value="Neural/epithelial_adhesion"/>
</dbReference>
<feature type="domain" description="Ig-like" evidence="5">
    <location>
        <begin position="306"/>
        <end position="397"/>
    </location>
</feature>
<sequence>MGMGDALSSFQIPDKFGLLCHSACNVMSRIVCVFCLSSFLLAVCSSATSPQSKFGPPKLLEQSPPDVWYQIDDPSPLLRPRLKCRATENADSYVWLRNALEHFVPRPLRELSVVEGESLTLQCTPPNGHPQPRIIWLYRDIEDNSVIETIRKRHIIEDETGRLHFLAVERSDGREGLIYECAATSPVLHDEYRSGDQFKLKVEPKRGGSKAVSIKKLHTSDSQITVRAGDTLKLQCIFAAKPVPTVFWSKLDGALPTDKMKDTNSYESDFGQSLVIERVNPDDAGRYECKAGHFTHTMNVRVEATPFWENGPPKDVEEAEENTAELECLAGGTPSPITRWYFNGRPLHETGEDTRRILLDNGRILRIQQLNHDLDTGVYQCNASNPLGYVFANAFVSVQAHAPRFLMPAERIWRVVLHSRVLLDCSVEAAPTGIVRWVDADDRPLQIVNGKTKVS</sequence>
<keyword evidence="3" id="KW-1015">Disulfide bond</keyword>
<dbReference type="InterPro" id="IPR013098">
    <property type="entry name" value="Ig_I-set"/>
</dbReference>
<dbReference type="SUPFAM" id="SSF48726">
    <property type="entry name" value="Immunoglobulin"/>
    <property type="match status" value="4"/>
</dbReference>
<dbReference type="Gene3D" id="2.60.40.10">
    <property type="entry name" value="Immunoglobulins"/>
    <property type="match status" value="3"/>
</dbReference>
<dbReference type="InterPro" id="IPR003599">
    <property type="entry name" value="Ig_sub"/>
</dbReference>
<evidence type="ECO:0000256" key="1">
    <source>
        <dbReference type="ARBA" id="ARBA00022729"/>
    </source>
</evidence>
<dbReference type="PANTHER" id="PTHR12231">
    <property type="entry name" value="CTX-RELATED TYPE I TRANSMEMBRANE PROTEIN"/>
    <property type="match status" value="1"/>
</dbReference>
<dbReference type="PROSITE" id="PS50835">
    <property type="entry name" value="IG_LIKE"/>
    <property type="match status" value="3"/>
</dbReference>
<evidence type="ECO:0000256" key="4">
    <source>
        <dbReference type="ARBA" id="ARBA00023319"/>
    </source>
</evidence>
<dbReference type="SMART" id="SM00408">
    <property type="entry name" value="IGc2"/>
    <property type="match status" value="3"/>
</dbReference>
<keyword evidence="1" id="KW-0732">Signal</keyword>
<dbReference type="AlphaFoldDB" id="A0A2A2JE14"/>
<dbReference type="SMART" id="SM00409">
    <property type="entry name" value="IG"/>
    <property type="match status" value="3"/>
</dbReference>
<evidence type="ECO:0000313" key="6">
    <source>
        <dbReference type="EMBL" id="PAV59905.1"/>
    </source>
</evidence>
<dbReference type="InterPro" id="IPR003598">
    <property type="entry name" value="Ig_sub2"/>
</dbReference>
<dbReference type="PROSITE" id="PS00290">
    <property type="entry name" value="IG_MHC"/>
    <property type="match status" value="1"/>
</dbReference>
<dbReference type="InterPro" id="IPR036179">
    <property type="entry name" value="Ig-like_dom_sf"/>
</dbReference>
<name>A0A2A2JE14_9BILA</name>
<dbReference type="InterPro" id="IPR003006">
    <property type="entry name" value="Ig/MHC_CS"/>
</dbReference>
<feature type="domain" description="Ig-like" evidence="5">
    <location>
        <begin position="105"/>
        <end position="185"/>
    </location>
</feature>